<dbReference type="GO" id="GO:0005829">
    <property type="term" value="C:cytosol"/>
    <property type="evidence" value="ECO:0007669"/>
    <property type="project" value="TreeGrafter"/>
</dbReference>
<keyword evidence="9" id="KW-0413">Isomerase</keyword>
<evidence type="ECO:0000256" key="9">
    <source>
        <dbReference type="ARBA" id="ARBA00023235"/>
    </source>
</evidence>
<organism evidence="14">
    <name type="scientific">Candidatus Kentrum sp. FW</name>
    <dbReference type="NCBI Taxonomy" id="2126338"/>
    <lineage>
        <taxon>Bacteria</taxon>
        <taxon>Pseudomonadati</taxon>
        <taxon>Pseudomonadota</taxon>
        <taxon>Gammaproteobacteria</taxon>
        <taxon>Candidatus Kentrum</taxon>
    </lineage>
</organism>
<dbReference type="Pfam" id="PF01370">
    <property type="entry name" value="Epimerase"/>
    <property type="match status" value="1"/>
</dbReference>
<accession>A0A450TNZ3</accession>
<dbReference type="SUPFAM" id="SSF52540">
    <property type="entry name" value="P-loop containing nucleoside triphosphate hydrolases"/>
    <property type="match status" value="1"/>
</dbReference>
<dbReference type="PANTHER" id="PTHR43725">
    <property type="entry name" value="UDP-GLUCOSE 4-EPIMERASE"/>
    <property type="match status" value="1"/>
</dbReference>
<comment type="pathway">
    <text evidence="3">Carbohydrate metabolism; galactose metabolism.</text>
</comment>
<evidence type="ECO:0000256" key="10">
    <source>
        <dbReference type="ARBA" id="ARBA00031367"/>
    </source>
</evidence>
<dbReference type="AlphaFoldDB" id="A0A450TNZ3"/>
<evidence type="ECO:0000256" key="6">
    <source>
        <dbReference type="ARBA" id="ARBA00018569"/>
    </source>
</evidence>
<dbReference type="PANTHER" id="PTHR43725:SF47">
    <property type="entry name" value="UDP-GLUCOSE 4-EPIMERASE"/>
    <property type="match status" value="1"/>
</dbReference>
<evidence type="ECO:0000256" key="4">
    <source>
        <dbReference type="ARBA" id="ARBA00007637"/>
    </source>
</evidence>
<dbReference type="Gene3D" id="3.40.50.720">
    <property type="entry name" value="NAD(P)-binding Rossmann-like Domain"/>
    <property type="match status" value="1"/>
</dbReference>
<name>A0A450TNZ3_9GAMM</name>
<keyword evidence="8" id="KW-0119">Carbohydrate metabolism</keyword>
<evidence type="ECO:0000256" key="12">
    <source>
        <dbReference type="SAM" id="MobiDB-lite"/>
    </source>
</evidence>
<dbReference type="UniPathway" id="UPA00214"/>
<evidence type="ECO:0000256" key="8">
    <source>
        <dbReference type="ARBA" id="ARBA00023144"/>
    </source>
</evidence>
<dbReference type="InterPro" id="IPR005886">
    <property type="entry name" value="UDP_G4E"/>
</dbReference>
<evidence type="ECO:0000259" key="13">
    <source>
        <dbReference type="Pfam" id="PF01370"/>
    </source>
</evidence>
<proteinExistence type="inferred from homology"/>
<evidence type="ECO:0000256" key="7">
    <source>
        <dbReference type="ARBA" id="ARBA00023027"/>
    </source>
</evidence>
<keyword evidence="7" id="KW-0520">NAD</keyword>
<evidence type="ECO:0000256" key="1">
    <source>
        <dbReference type="ARBA" id="ARBA00000083"/>
    </source>
</evidence>
<evidence type="ECO:0000256" key="3">
    <source>
        <dbReference type="ARBA" id="ARBA00004947"/>
    </source>
</evidence>
<reference evidence="14" key="1">
    <citation type="submission" date="2019-02" db="EMBL/GenBank/DDBJ databases">
        <authorList>
            <person name="Gruber-Vodicka R. H."/>
            <person name="Seah K. B. B."/>
        </authorList>
    </citation>
    <scope>NUCLEOTIDE SEQUENCE</scope>
    <source>
        <strain evidence="14">BECK_BZ131</strain>
    </source>
</reference>
<dbReference type="Gene3D" id="3.40.50.300">
    <property type="entry name" value="P-loop containing nucleotide triphosphate hydrolases"/>
    <property type="match status" value="1"/>
</dbReference>
<dbReference type="Gene3D" id="3.90.25.10">
    <property type="entry name" value="UDP-galactose 4-epimerase, domain 1"/>
    <property type="match status" value="1"/>
</dbReference>
<dbReference type="InterPro" id="IPR027417">
    <property type="entry name" value="P-loop_NTPase"/>
</dbReference>
<evidence type="ECO:0000313" key="14">
    <source>
        <dbReference type="EMBL" id="VFJ69593.1"/>
    </source>
</evidence>
<dbReference type="EMBL" id="CAADFE010000019">
    <property type="protein sequence ID" value="VFJ69593.1"/>
    <property type="molecule type" value="Genomic_DNA"/>
</dbReference>
<sequence length="687" mass="76280">MKVLLTGGAGYIGSHAATVLIEAGLDAAGESFDAPLDYYANNVEGAIGVPRAMAPAGIRTLVFSSSASVYGHHRYIPLDDGHPTEPVNPYARSKLHVEEMLWVLANSGPGWRIACLRYFNAAGAHPSGIIGENPRGAPNNPISRIARTALGELPHLNIFGNDYRTADGTAVRDYIHVMDLAGGHLAALNYLMEHTGWHAVNLGTDKGYSVMELIGTFERARGVSVPRQVVTRRAGDVAACHADVEKAATEFGWRATRTMEEICRSVWRFQKKRRVPPSVDPRPGRFETEKAVAGYFDYFPLLQCRKSVPDPASTTKKTVVVHVGTSKTGSTSLQTFFHNNREALRVRGVAYPSDGAYYHGNGHHVLARVIKGKEYLYHWIDPEDPAYSEERCIRQIRRHILDNPCPVALLSAEEFWHPMVPPLLGAVFDGLDVRCRIIAYVRRQDQWLLSDFNQRVKTLGYHGGGFEDFVREEMSNPNSFYRHYPVLSGFARVFGKQNVTVRVFERSALGGGALFQDFLSLLGQTMGPDLAIPESENTSIPWELIYLIQQFNSYSGLGVGERLALNRQLRQLTSRMDFHDLDPLSPELRREILSHYRADNALVAREFLGREDGRLFTCPENRDSEVSGASTGPHPVPASVPGADPVREAHSPDRTWRQPPPVSLDKLAKIAVYLWRANEVDGQPGTP</sequence>
<dbReference type="InterPro" id="IPR001509">
    <property type="entry name" value="Epimerase_deHydtase"/>
</dbReference>
<feature type="compositionally biased region" description="Basic and acidic residues" evidence="12">
    <location>
        <begin position="645"/>
        <end position="656"/>
    </location>
</feature>
<dbReference type="EC" id="5.1.3.2" evidence="5"/>
<gene>
    <name evidence="14" type="ORF">BECKFW1821C_GA0114237_101921</name>
</gene>
<comment type="catalytic activity">
    <reaction evidence="1">
        <text>UDP-alpha-D-glucose = UDP-alpha-D-galactose</text>
        <dbReference type="Rhea" id="RHEA:22168"/>
        <dbReference type="ChEBI" id="CHEBI:58885"/>
        <dbReference type="ChEBI" id="CHEBI:66914"/>
        <dbReference type="EC" id="5.1.3.2"/>
    </reaction>
</comment>
<dbReference type="GO" id="GO:0003978">
    <property type="term" value="F:UDP-glucose 4-epimerase activity"/>
    <property type="evidence" value="ECO:0007669"/>
    <property type="project" value="UniProtKB-EC"/>
</dbReference>
<dbReference type="InterPro" id="IPR036291">
    <property type="entry name" value="NAD(P)-bd_dom_sf"/>
</dbReference>
<dbReference type="NCBIfam" id="TIGR01179">
    <property type="entry name" value="galE"/>
    <property type="match status" value="1"/>
</dbReference>
<comment type="similarity">
    <text evidence="4">Belongs to the NAD(P)-dependent epimerase/dehydratase family.</text>
</comment>
<comment type="cofactor">
    <cofactor evidence="2">
        <name>NAD(+)</name>
        <dbReference type="ChEBI" id="CHEBI:57540"/>
    </cofactor>
</comment>
<evidence type="ECO:0000256" key="2">
    <source>
        <dbReference type="ARBA" id="ARBA00001911"/>
    </source>
</evidence>
<feature type="region of interest" description="Disordered" evidence="12">
    <location>
        <begin position="619"/>
        <end position="661"/>
    </location>
</feature>
<keyword evidence="8" id="KW-0299">Galactose metabolism</keyword>
<dbReference type="SUPFAM" id="SSF51735">
    <property type="entry name" value="NAD(P)-binding Rossmann-fold domains"/>
    <property type="match status" value="1"/>
</dbReference>
<evidence type="ECO:0000256" key="11">
    <source>
        <dbReference type="ARBA" id="ARBA00033067"/>
    </source>
</evidence>
<feature type="domain" description="NAD-dependent epimerase/dehydratase" evidence="13">
    <location>
        <begin position="20"/>
        <end position="203"/>
    </location>
</feature>
<evidence type="ECO:0000256" key="5">
    <source>
        <dbReference type="ARBA" id="ARBA00013189"/>
    </source>
</evidence>
<dbReference type="GO" id="GO:0006012">
    <property type="term" value="P:galactose metabolic process"/>
    <property type="evidence" value="ECO:0007669"/>
    <property type="project" value="UniProtKB-UniPathway"/>
</dbReference>
<protein>
    <recommendedName>
        <fullName evidence="6">UDP-glucose 4-epimerase</fullName>
        <ecNumber evidence="5">5.1.3.2</ecNumber>
    </recommendedName>
    <alternativeName>
        <fullName evidence="11">Galactowaldenase</fullName>
    </alternativeName>
    <alternativeName>
        <fullName evidence="10">UDP-galactose 4-epimerase</fullName>
    </alternativeName>
</protein>